<dbReference type="AlphaFoldDB" id="A0A0A9BXU7"/>
<accession>A0A0A9BXU7</accession>
<name>A0A0A9BXU7_ARUDO</name>
<protein>
    <submittedName>
        <fullName evidence="1">Uncharacterized protein</fullName>
    </submittedName>
</protein>
<proteinExistence type="predicted"/>
<evidence type="ECO:0000313" key="1">
    <source>
        <dbReference type="EMBL" id="JAD68091.1"/>
    </source>
</evidence>
<reference evidence="1" key="1">
    <citation type="submission" date="2014-09" db="EMBL/GenBank/DDBJ databases">
        <authorList>
            <person name="Magalhaes I.L.F."/>
            <person name="Oliveira U."/>
            <person name="Santos F.R."/>
            <person name="Vidigal T.H.D.A."/>
            <person name="Brescovit A.D."/>
            <person name="Santos A.J."/>
        </authorList>
    </citation>
    <scope>NUCLEOTIDE SEQUENCE</scope>
    <source>
        <tissue evidence="1">Shoot tissue taken approximately 20 cm above the soil surface</tissue>
    </source>
</reference>
<reference evidence="1" key="2">
    <citation type="journal article" date="2015" name="Data Brief">
        <title>Shoot transcriptome of the giant reed, Arundo donax.</title>
        <authorList>
            <person name="Barrero R.A."/>
            <person name="Guerrero F.D."/>
            <person name="Moolhuijzen P."/>
            <person name="Goolsby J.A."/>
            <person name="Tidwell J."/>
            <person name="Bellgard S.E."/>
            <person name="Bellgard M.I."/>
        </authorList>
    </citation>
    <scope>NUCLEOTIDE SEQUENCE</scope>
    <source>
        <tissue evidence="1">Shoot tissue taken approximately 20 cm above the soil surface</tissue>
    </source>
</reference>
<dbReference type="EMBL" id="GBRH01229804">
    <property type="protein sequence ID" value="JAD68091.1"/>
    <property type="molecule type" value="Transcribed_RNA"/>
</dbReference>
<sequence>MLKYGSSITFGVLTSLIFQTVLCRVAICLYISSVYITVLCTAELPLLLVQLVRPTGLKVSSFDFDFYIYSIRRKTLIS</sequence>
<organism evidence="1">
    <name type="scientific">Arundo donax</name>
    <name type="common">Giant reed</name>
    <name type="synonym">Donax arundinaceus</name>
    <dbReference type="NCBI Taxonomy" id="35708"/>
    <lineage>
        <taxon>Eukaryota</taxon>
        <taxon>Viridiplantae</taxon>
        <taxon>Streptophyta</taxon>
        <taxon>Embryophyta</taxon>
        <taxon>Tracheophyta</taxon>
        <taxon>Spermatophyta</taxon>
        <taxon>Magnoliopsida</taxon>
        <taxon>Liliopsida</taxon>
        <taxon>Poales</taxon>
        <taxon>Poaceae</taxon>
        <taxon>PACMAD clade</taxon>
        <taxon>Arundinoideae</taxon>
        <taxon>Arundineae</taxon>
        <taxon>Arundo</taxon>
    </lineage>
</organism>